<proteinExistence type="predicted"/>
<gene>
    <name evidence="1" type="ordered locus">Dacet_2630</name>
</gene>
<sequence>MAHMNRRQFVKLSLTALGGVMLTGCGGFDGGGSGPDIPSGYKFYQLKNVGSTVATSGSDFTIDKFYGVSHISDNGIITFDAVDNSNTRGIFQLGLDFSGTSPVIDWERSAVIEGDVLEDNRLVSSIRSFDADENGNLSAVLEADVKQSEDHYGAGLYIDNGQNGFEPLMLCGQAFSDGEKVSSGIFGDVSYNGGSLLVSAHHCPNTGGLTGHMDSILHIPNSSLSDAEVILSAGSIVPGANSLATSFGLIDHNTSGDYSASVFMQSQENKTSRNGLSVRQSVANISGNLKYPKDVQTKALSLDSGDDNDTLTGGEIAYGTRVGPSGEVYSLVSDDDSMTLLKDGKTFRSTGDNVLSGTALSLANGTVSPDGIFYYSAVLDHGDDEPDMSIFAYNGFSHSAILSTGDIINSSGASVYRMLFGTSTRHADSGNRLVFLCAFSDGTTSLVLGIPS</sequence>
<dbReference type="AlphaFoldDB" id="D4H532"/>
<dbReference type="OrthoDB" id="627427at2"/>
<dbReference type="EMBL" id="CP001968">
    <property type="protein sequence ID" value="ADD69388.1"/>
    <property type="molecule type" value="Genomic_DNA"/>
</dbReference>
<reference evidence="1 2" key="1">
    <citation type="journal article" date="2010" name="Stand. Genomic Sci.">
        <title>Complete genome sequence of Denitrovibrio acetiphilus type strain (N2460).</title>
        <authorList>
            <person name="Kiss H."/>
            <person name="Lang E."/>
            <person name="Lapidus A."/>
            <person name="Copeland A."/>
            <person name="Nolan M."/>
            <person name="Glavina Del Rio T."/>
            <person name="Chen F."/>
            <person name="Lucas S."/>
            <person name="Tice H."/>
            <person name="Cheng J.F."/>
            <person name="Han C."/>
            <person name="Goodwin L."/>
            <person name="Pitluck S."/>
            <person name="Liolios K."/>
            <person name="Pati A."/>
            <person name="Ivanova N."/>
            <person name="Mavromatis K."/>
            <person name="Chen A."/>
            <person name="Palaniappan K."/>
            <person name="Land M."/>
            <person name="Hauser L."/>
            <person name="Chang Y.J."/>
            <person name="Jeffries C.D."/>
            <person name="Detter J.C."/>
            <person name="Brettin T."/>
            <person name="Spring S."/>
            <person name="Rohde M."/>
            <person name="Goker M."/>
            <person name="Woyke T."/>
            <person name="Bristow J."/>
            <person name="Eisen J.A."/>
            <person name="Markowitz V."/>
            <person name="Hugenholtz P."/>
            <person name="Kyrpides N.C."/>
            <person name="Klenk H.P."/>
        </authorList>
    </citation>
    <scope>NUCLEOTIDE SEQUENCE [LARGE SCALE GENOMIC DNA]</scope>
    <source>
        <strain evidence="2">DSM 12809 / NBRC 114555 / N2460</strain>
    </source>
</reference>
<organism evidence="1 2">
    <name type="scientific">Denitrovibrio acetiphilus (strain DSM 12809 / NBRC 114555 / N2460)</name>
    <dbReference type="NCBI Taxonomy" id="522772"/>
    <lineage>
        <taxon>Bacteria</taxon>
        <taxon>Pseudomonadati</taxon>
        <taxon>Deferribacterota</taxon>
        <taxon>Deferribacteres</taxon>
        <taxon>Deferribacterales</taxon>
        <taxon>Geovibrionaceae</taxon>
        <taxon>Denitrovibrio</taxon>
    </lineage>
</organism>
<dbReference type="STRING" id="522772.Dacet_2630"/>
<dbReference type="Proteomes" id="UP000002012">
    <property type="component" value="Chromosome"/>
</dbReference>
<evidence type="ECO:0000313" key="2">
    <source>
        <dbReference type="Proteomes" id="UP000002012"/>
    </source>
</evidence>
<evidence type="ECO:0000313" key="1">
    <source>
        <dbReference type="EMBL" id="ADD69388.1"/>
    </source>
</evidence>
<name>D4H532_DENA2</name>
<accession>D4H532</accession>
<protein>
    <submittedName>
        <fullName evidence="1">Uncharacterized protein</fullName>
    </submittedName>
</protein>
<dbReference type="InParanoid" id="D4H532"/>
<dbReference type="PROSITE" id="PS51257">
    <property type="entry name" value="PROKAR_LIPOPROTEIN"/>
    <property type="match status" value="1"/>
</dbReference>
<dbReference type="HOGENOM" id="CLU_605092_0_0_0"/>
<dbReference type="KEGG" id="dap:Dacet_2630"/>
<keyword evidence="2" id="KW-1185">Reference proteome</keyword>
<dbReference type="RefSeq" id="WP_013011885.1">
    <property type="nucleotide sequence ID" value="NC_013943.1"/>
</dbReference>
<dbReference type="PaxDb" id="522772-Dacet_2630"/>